<accession>A0A382ASN8</accession>
<evidence type="ECO:0000313" key="1">
    <source>
        <dbReference type="EMBL" id="SVB04565.1"/>
    </source>
</evidence>
<gene>
    <name evidence="1" type="ORF">METZ01_LOCUS157419</name>
</gene>
<reference evidence="1" key="1">
    <citation type="submission" date="2018-05" db="EMBL/GenBank/DDBJ databases">
        <authorList>
            <person name="Lanie J.A."/>
            <person name="Ng W.-L."/>
            <person name="Kazmierczak K.M."/>
            <person name="Andrzejewski T.M."/>
            <person name="Davidsen T.M."/>
            <person name="Wayne K.J."/>
            <person name="Tettelin H."/>
            <person name="Glass J.I."/>
            <person name="Rusch D."/>
            <person name="Podicherti R."/>
            <person name="Tsui H.-C.T."/>
            <person name="Winkler M.E."/>
        </authorList>
    </citation>
    <scope>NUCLEOTIDE SEQUENCE</scope>
</reference>
<name>A0A382ASN8_9ZZZZ</name>
<organism evidence="1">
    <name type="scientific">marine metagenome</name>
    <dbReference type="NCBI Taxonomy" id="408172"/>
    <lineage>
        <taxon>unclassified sequences</taxon>
        <taxon>metagenomes</taxon>
        <taxon>ecological metagenomes</taxon>
    </lineage>
</organism>
<proteinExistence type="predicted"/>
<dbReference type="EMBL" id="UINC01026682">
    <property type="protein sequence ID" value="SVB04565.1"/>
    <property type="molecule type" value="Genomic_DNA"/>
</dbReference>
<sequence length="38" mass="4192">MILGPKRKLIISAVNAAPTARNEIYPNTLKAKKNSRRG</sequence>
<protein>
    <submittedName>
        <fullName evidence="1">Uncharacterized protein</fullName>
    </submittedName>
</protein>
<dbReference type="AlphaFoldDB" id="A0A382ASN8"/>